<keyword evidence="5" id="KW-0176">Collagen</keyword>
<protein>
    <submittedName>
        <fullName evidence="5">Collagen triple helix repeat-containing protein 1 isoform X1</fullName>
    </submittedName>
</protein>
<dbReference type="Proteomes" id="UP000085678">
    <property type="component" value="Unplaced"/>
</dbReference>
<dbReference type="Pfam" id="PF25815">
    <property type="entry name" value="CTHRC1_C"/>
    <property type="match status" value="1"/>
</dbReference>
<evidence type="ECO:0000259" key="3">
    <source>
        <dbReference type="Pfam" id="PF25815"/>
    </source>
</evidence>
<evidence type="ECO:0000256" key="2">
    <source>
        <dbReference type="SAM" id="SignalP"/>
    </source>
</evidence>
<dbReference type="InterPro" id="IPR057873">
    <property type="entry name" value="CTHRC1_C"/>
</dbReference>
<keyword evidence="2" id="KW-0732">Signal</keyword>
<organism evidence="4 5">
    <name type="scientific">Lingula anatina</name>
    <name type="common">Brachiopod</name>
    <name type="synonym">Lingula unguis</name>
    <dbReference type="NCBI Taxonomy" id="7574"/>
    <lineage>
        <taxon>Eukaryota</taxon>
        <taxon>Metazoa</taxon>
        <taxon>Spiralia</taxon>
        <taxon>Lophotrochozoa</taxon>
        <taxon>Brachiopoda</taxon>
        <taxon>Linguliformea</taxon>
        <taxon>Lingulata</taxon>
        <taxon>Lingulida</taxon>
        <taxon>Linguloidea</taxon>
        <taxon>Lingulidae</taxon>
        <taxon>Lingula</taxon>
    </lineage>
</organism>
<keyword evidence="4" id="KW-1185">Reference proteome</keyword>
<dbReference type="GO" id="GO:0005581">
    <property type="term" value="C:collagen trimer"/>
    <property type="evidence" value="ECO:0007669"/>
    <property type="project" value="UniProtKB-KW"/>
</dbReference>
<dbReference type="OrthoDB" id="5985978at2759"/>
<name>A0A1S3IY42_LINAN</name>
<sequence length="212" mass="23272">MMNCLKSIVIAVLAVYSILAMSARAQVQQCGKDGKDGKDGTNGTNGRDGRDGRDGLQGERGPPGPKGENGSQCSPRNIRQFTWTDINDGKDDGLIKEVTFFKAEMSTMLRVAFHGNIRVMTPAGQTESCRRYWLTFNNTECDSPASIDTQFYSTHQYNIHRDSTLEGICEHLRSGQVVIGVHVGPCKRGESQLGGDAYTGWHSATRIIVEEI</sequence>
<reference evidence="5" key="1">
    <citation type="submission" date="2025-08" db="UniProtKB">
        <authorList>
            <consortium name="RefSeq"/>
        </authorList>
    </citation>
    <scope>IDENTIFICATION</scope>
    <source>
        <tissue evidence="5">Gonads</tissue>
    </source>
</reference>
<dbReference type="InParanoid" id="A0A1S3IY42"/>
<feature type="signal peptide" evidence="2">
    <location>
        <begin position="1"/>
        <end position="25"/>
    </location>
</feature>
<feature type="region of interest" description="Disordered" evidence="1">
    <location>
        <begin position="29"/>
        <end position="75"/>
    </location>
</feature>
<accession>A0A1S3IY42</accession>
<evidence type="ECO:0000313" key="4">
    <source>
        <dbReference type="Proteomes" id="UP000085678"/>
    </source>
</evidence>
<dbReference type="GeneID" id="106168454"/>
<feature type="domain" description="CTHRC1 C-terminal" evidence="3">
    <location>
        <begin position="76"/>
        <end position="209"/>
    </location>
</feature>
<dbReference type="KEGG" id="lak:106168454"/>
<feature type="chain" id="PRO_5010215524" evidence="2">
    <location>
        <begin position="26"/>
        <end position="212"/>
    </location>
</feature>
<dbReference type="RefSeq" id="XP_013402948.1">
    <property type="nucleotide sequence ID" value="XM_013547494.2"/>
</dbReference>
<dbReference type="Pfam" id="PF01391">
    <property type="entry name" value="Collagen"/>
    <property type="match status" value="1"/>
</dbReference>
<dbReference type="AlphaFoldDB" id="A0A1S3IY42"/>
<feature type="compositionally biased region" description="Basic and acidic residues" evidence="1">
    <location>
        <begin position="47"/>
        <end position="57"/>
    </location>
</feature>
<proteinExistence type="predicted"/>
<evidence type="ECO:0000256" key="1">
    <source>
        <dbReference type="SAM" id="MobiDB-lite"/>
    </source>
</evidence>
<evidence type="ECO:0000313" key="5">
    <source>
        <dbReference type="RefSeq" id="XP_013402948.1"/>
    </source>
</evidence>
<dbReference type="Gene3D" id="1.20.5.320">
    <property type="entry name" value="6-Phosphogluconate Dehydrogenase, domain 3"/>
    <property type="match status" value="1"/>
</dbReference>
<dbReference type="InterPro" id="IPR008160">
    <property type="entry name" value="Collagen"/>
</dbReference>
<gene>
    <name evidence="5" type="primary">LOC106168454</name>
</gene>